<protein>
    <recommendedName>
        <fullName evidence="3">DUF3168 domain-containing protein</fullName>
    </recommendedName>
</protein>
<dbReference type="HOGENOM" id="CLU_153911_0_0_9"/>
<dbReference type="Proteomes" id="UP000004633">
    <property type="component" value="Unassembled WGS sequence"/>
</dbReference>
<dbReference type="Gene3D" id="3.30.2000.30">
    <property type="match status" value="1"/>
</dbReference>
<sequence>MARRIPLIALQRAIYKRLTECQDVPVYDAVPDDVNARYDLPCITFGAFTYKPDGTKQDDVAHVTLQLDVWSAESGRAEVQQITNDIALLIEHSRLTLDDEFEVVRQEIDFFEAFAEDPSGYHGVITLAADVLNTKKEE</sequence>
<evidence type="ECO:0000313" key="1">
    <source>
        <dbReference type="EMBL" id="EFW29082.1"/>
    </source>
</evidence>
<proteinExistence type="predicted"/>
<dbReference type="STRING" id="749551.HMPREF9555_01782"/>
<dbReference type="InterPro" id="IPR053745">
    <property type="entry name" value="Viral_Tail_Comp_sf"/>
</dbReference>
<dbReference type="EMBL" id="AECV01000041">
    <property type="protein sequence ID" value="EFW29082.1"/>
    <property type="molecule type" value="Genomic_DNA"/>
</dbReference>
<keyword evidence="2" id="KW-1185">Reference proteome</keyword>
<reference evidence="1 2" key="1">
    <citation type="submission" date="2010-08" db="EMBL/GenBank/DDBJ databases">
        <authorList>
            <person name="Weinstock G."/>
            <person name="Sodergren E."/>
            <person name="Clifton S."/>
            <person name="Fulton L."/>
            <person name="Fulton B."/>
            <person name="Courtney L."/>
            <person name="Fronick C."/>
            <person name="Harrison M."/>
            <person name="Strong C."/>
            <person name="Farmer C."/>
            <person name="Delahaunty K."/>
            <person name="Markovic C."/>
            <person name="Hall O."/>
            <person name="Minx P."/>
            <person name="Tomlinson C."/>
            <person name="Mitreva M."/>
            <person name="Hou S."/>
            <person name="Chen J."/>
            <person name="Wollam A."/>
            <person name="Pepin K.H."/>
            <person name="Johnson M."/>
            <person name="Bhonagiri V."/>
            <person name="Zhang X."/>
            <person name="Suruliraj S."/>
            <person name="Warren W."/>
            <person name="Chinwalla A."/>
            <person name="Mardis E.R."/>
            <person name="Wilson R.K."/>
        </authorList>
    </citation>
    <scope>NUCLEOTIDE SEQUENCE [LARGE SCALE GENOMIC DNA]</scope>
    <source>
        <strain evidence="1 2">F0399</strain>
    </source>
</reference>
<dbReference type="InterPro" id="IPR021508">
    <property type="entry name" value="Gp17-like"/>
</dbReference>
<evidence type="ECO:0000313" key="2">
    <source>
        <dbReference type="Proteomes" id="UP000004633"/>
    </source>
</evidence>
<gene>
    <name evidence="1" type="ORF">HMPREF9555_01782</name>
</gene>
<name>E7N441_9FIRM</name>
<accession>E7N441</accession>
<dbReference type="Pfam" id="PF11367">
    <property type="entry name" value="Tail_completion_gp17"/>
    <property type="match status" value="1"/>
</dbReference>
<comment type="caution">
    <text evidence="1">The sequence shown here is derived from an EMBL/GenBank/DDBJ whole genome shotgun (WGS) entry which is preliminary data.</text>
</comment>
<dbReference type="AlphaFoldDB" id="E7N441"/>
<organism evidence="1 2">
    <name type="scientific">Selenomonas artemidis F0399</name>
    <dbReference type="NCBI Taxonomy" id="749551"/>
    <lineage>
        <taxon>Bacteria</taxon>
        <taxon>Bacillati</taxon>
        <taxon>Bacillota</taxon>
        <taxon>Negativicutes</taxon>
        <taxon>Selenomonadales</taxon>
        <taxon>Selenomonadaceae</taxon>
        <taxon>Selenomonas</taxon>
    </lineage>
</organism>
<dbReference type="RefSeq" id="WP_009350430.1">
    <property type="nucleotide sequence ID" value="NZ_GL638151.1"/>
</dbReference>
<evidence type="ECO:0008006" key="3">
    <source>
        <dbReference type="Google" id="ProtNLM"/>
    </source>
</evidence>